<dbReference type="OrthoDB" id="44177at2759"/>
<dbReference type="InterPro" id="IPR011992">
    <property type="entry name" value="EF-hand-dom_pair"/>
</dbReference>
<keyword evidence="3" id="KW-1185">Reference proteome</keyword>
<dbReference type="InterPro" id="IPR018247">
    <property type="entry name" value="EF_Hand_1_Ca_BS"/>
</dbReference>
<dbReference type="SUPFAM" id="SSF47473">
    <property type="entry name" value="EF-hand"/>
    <property type="match status" value="1"/>
</dbReference>
<dbReference type="PROSITE" id="PS00018">
    <property type="entry name" value="EF_HAND_1"/>
    <property type="match status" value="1"/>
</dbReference>
<reference evidence="2" key="1">
    <citation type="submission" date="2022-07" db="EMBL/GenBank/DDBJ databases">
        <title>Genome analysis of Parmales, a sister group of diatoms, reveals the evolutionary specialization of diatoms from phago-mixotrophs to photoautotrophs.</title>
        <authorList>
            <person name="Ban H."/>
            <person name="Sato S."/>
            <person name="Yoshikawa S."/>
            <person name="Kazumasa Y."/>
            <person name="Nakamura Y."/>
            <person name="Ichinomiya M."/>
            <person name="Saitoh K."/>
            <person name="Sato N."/>
            <person name="Blanc-Mathieu R."/>
            <person name="Endo H."/>
            <person name="Kuwata A."/>
            <person name="Ogata H."/>
        </authorList>
    </citation>
    <scope>NUCLEOTIDE SEQUENCE</scope>
</reference>
<evidence type="ECO:0000313" key="3">
    <source>
        <dbReference type="Proteomes" id="UP001165082"/>
    </source>
</evidence>
<evidence type="ECO:0000256" key="1">
    <source>
        <dbReference type="ARBA" id="ARBA00022837"/>
    </source>
</evidence>
<name>A0A9W6ZKE7_9STRA</name>
<dbReference type="EMBL" id="BRXZ01002166">
    <property type="protein sequence ID" value="GMH56007.1"/>
    <property type="molecule type" value="Genomic_DNA"/>
</dbReference>
<gene>
    <name evidence="2" type="ORF">TrRE_jg7296</name>
</gene>
<organism evidence="2 3">
    <name type="scientific">Triparma retinervis</name>
    <dbReference type="NCBI Taxonomy" id="2557542"/>
    <lineage>
        <taxon>Eukaryota</taxon>
        <taxon>Sar</taxon>
        <taxon>Stramenopiles</taxon>
        <taxon>Ochrophyta</taxon>
        <taxon>Bolidophyceae</taxon>
        <taxon>Parmales</taxon>
        <taxon>Triparmaceae</taxon>
        <taxon>Triparma</taxon>
    </lineage>
</organism>
<dbReference type="Proteomes" id="UP001165082">
    <property type="component" value="Unassembled WGS sequence"/>
</dbReference>
<evidence type="ECO:0000313" key="2">
    <source>
        <dbReference type="EMBL" id="GMH56007.1"/>
    </source>
</evidence>
<sequence length="255" mass="27941">MSKISSFTDSDLLLLPSPRMRSLFLGARSASLSPSVVLAFAALYEDMKVLRLGGDMIFGYLTRQADKSREEIERQRRGIGEGVGRVVSEEEVKAGFSVFEGIDVNKDGEISREELEVRGEGVLEVFGEDFDEFMKALITAIEDSDGTVTIEEILLRNRECVGGEEGGRGEEELCVAFGEKELKFTAMLSQVAEWEESGVSASGRSGIILDGCYAGLKNEEVVEALRIVYTDYSALRLAGDLIFKLLKVAVGRKGE</sequence>
<dbReference type="Gene3D" id="1.10.238.10">
    <property type="entry name" value="EF-hand"/>
    <property type="match status" value="1"/>
</dbReference>
<protein>
    <submittedName>
        <fullName evidence="2">Uncharacterized protein</fullName>
    </submittedName>
</protein>
<accession>A0A9W6ZKE7</accession>
<proteinExistence type="predicted"/>
<keyword evidence="1" id="KW-0106">Calcium</keyword>
<dbReference type="AlphaFoldDB" id="A0A9W6ZKE7"/>
<comment type="caution">
    <text evidence="2">The sequence shown here is derived from an EMBL/GenBank/DDBJ whole genome shotgun (WGS) entry which is preliminary data.</text>
</comment>